<evidence type="ECO:0000259" key="1">
    <source>
        <dbReference type="SMART" id="SM00470"/>
    </source>
</evidence>
<protein>
    <submittedName>
        <fullName evidence="2">ParB/RepB/Spo0J family partition protein</fullName>
    </submittedName>
</protein>
<feature type="domain" description="ParB-like N-terminal" evidence="1">
    <location>
        <begin position="40"/>
        <end position="134"/>
    </location>
</feature>
<dbReference type="InterPro" id="IPR036086">
    <property type="entry name" value="ParB/Sulfiredoxin_sf"/>
</dbReference>
<evidence type="ECO:0000313" key="3">
    <source>
        <dbReference type="Proteomes" id="UP001155128"/>
    </source>
</evidence>
<dbReference type="InterPro" id="IPR003115">
    <property type="entry name" value="ParB_N"/>
</dbReference>
<organism evidence="2 3">
    <name type="scientific">Sphingomicrobium sediminis</name>
    <dbReference type="NCBI Taxonomy" id="2950949"/>
    <lineage>
        <taxon>Bacteria</taxon>
        <taxon>Pseudomonadati</taxon>
        <taxon>Pseudomonadota</taxon>
        <taxon>Alphaproteobacteria</taxon>
        <taxon>Sphingomonadales</taxon>
        <taxon>Sphingomonadaceae</taxon>
        <taxon>Sphingomicrobium</taxon>
    </lineage>
</organism>
<gene>
    <name evidence="2" type="ORF">NDO55_07555</name>
</gene>
<name>A0A9X2ELH7_9SPHN</name>
<dbReference type="RefSeq" id="WP_252113937.1">
    <property type="nucleotide sequence ID" value="NZ_JAMSHT010000001.1"/>
</dbReference>
<dbReference type="Gene3D" id="3.90.1530.10">
    <property type="entry name" value="Conserved hypothetical protein from pyrococcus furiosus pfu- 392566-001, ParB domain"/>
    <property type="match status" value="1"/>
</dbReference>
<dbReference type="Pfam" id="PF02195">
    <property type="entry name" value="ParB_N"/>
    <property type="match status" value="1"/>
</dbReference>
<dbReference type="SMART" id="SM00470">
    <property type="entry name" value="ParB"/>
    <property type="match status" value="1"/>
</dbReference>
<dbReference type="Proteomes" id="UP001155128">
    <property type="component" value="Unassembled WGS sequence"/>
</dbReference>
<sequence length="285" mass="31714">MADIERPNRFEIEDERESLLKLEKEGGKPNASSEILASDVLVAPAHFQPRGDSLVMRYGASRSHITEMAKVVSGGGRLDPMTVVSFGPRYVLLDGHHRLAAYREANFSGAIPVEVLDCDKEGLDRIKWAMAESSKRNIKDKLPMSKDDKQDNAWRITVAQGLELSKRELHETCGVSERSIGNMRAVANKLSASGYDEAALLGMSWRGARWELGRLEGNADETSPDARQKRLRRLSKKLAPILTQRLAAKDLLEAMESARPGIVIELEAAIADHKEFERLSKELNI</sequence>
<evidence type="ECO:0000313" key="2">
    <source>
        <dbReference type="EMBL" id="MCM8557674.1"/>
    </source>
</evidence>
<reference evidence="2" key="1">
    <citation type="submission" date="2022-06" db="EMBL/GenBank/DDBJ databases">
        <title>Sphingomicrobium sedimins sp. nov., a marine bacterium isolated from tidal flat.</title>
        <authorList>
            <person name="Kim C.-H."/>
            <person name="Yoo Y."/>
            <person name="Kim J.-J."/>
        </authorList>
    </citation>
    <scope>NUCLEOTIDE SEQUENCE</scope>
    <source>
        <strain evidence="2">GRR-S6-50</strain>
    </source>
</reference>
<dbReference type="EMBL" id="JAMSHT010000001">
    <property type="protein sequence ID" value="MCM8557674.1"/>
    <property type="molecule type" value="Genomic_DNA"/>
</dbReference>
<proteinExistence type="predicted"/>
<dbReference type="SUPFAM" id="SSF110849">
    <property type="entry name" value="ParB/Sulfiredoxin"/>
    <property type="match status" value="1"/>
</dbReference>
<dbReference type="AlphaFoldDB" id="A0A9X2ELH7"/>
<accession>A0A9X2ELH7</accession>
<keyword evidence="3" id="KW-1185">Reference proteome</keyword>
<comment type="caution">
    <text evidence="2">The sequence shown here is derived from an EMBL/GenBank/DDBJ whole genome shotgun (WGS) entry which is preliminary data.</text>
</comment>